<dbReference type="Proteomes" id="UP000694846">
    <property type="component" value="Unplaced"/>
</dbReference>
<dbReference type="FunFam" id="3.40.50.1460:FF:000006">
    <property type="entry name" value="Legumain"/>
    <property type="match status" value="1"/>
</dbReference>
<comment type="catalytic activity">
    <reaction evidence="1">
        <text>Hydrolysis of proteins and small molecule substrates at -Asn-|-Xaa- bonds.</text>
        <dbReference type="EC" id="3.4.22.34"/>
    </reaction>
</comment>
<evidence type="ECO:0000256" key="6">
    <source>
        <dbReference type="ARBA" id="ARBA00022801"/>
    </source>
</evidence>
<keyword evidence="6" id="KW-0378">Hydrolase</keyword>
<dbReference type="Gene3D" id="1.10.132.130">
    <property type="match status" value="1"/>
</dbReference>
<dbReference type="GeneID" id="112688960"/>
<evidence type="ECO:0000256" key="1">
    <source>
        <dbReference type="ARBA" id="ARBA00000810"/>
    </source>
</evidence>
<dbReference type="Pfam" id="PF01650">
    <property type="entry name" value="Peptidase_C13"/>
    <property type="match status" value="1"/>
</dbReference>
<proteinExistence type="inferred from homology"/>
<evidence type="ECO:0000313" key="11">
    <source>
        <dbReference type="RefSeq" id="XP_025418193.1"/>
    </source>
</evidence>
<sequence>MLNNKLKYLWIILTLSLILVLLTIFIAAMIIKIGPSNFIDKCLELLESKRETWVILVAGSKGWYNYRHQADVAHAYQILLNNGLRTDHIIVMMTDDVAYDIENPFPGQLFNSPTGSNVHQGLRVDYNGEDVNSDNFLHVLTGNKIAMQNIGSGRVIESKERDNIFVNFVGHGSSGILAFPKDYLYADELNITLNSMYKSGKFHRMLLYVEACKAGSLFDGILSESSNIFAVTAAGPRESSWSIYCSGDDDNETSIICLGDEFSVTWIEDQDNVKIGVFYPGQVNEFFETRTVLNHFNHVRNLVKLSNVMPYGDFNVGQDKLSSYIGKPSGVFSTNFNHYNTQSSTKNNNTNEKEKNLKNSTKLYQLSKNRIGVNNTMNKRKQYSENNKIMKNIMDQIFDAILQGVIKRWPGFIGNINELKKLPRNLPLNVFPCYRRNLDLINENCFSLPKNLYALNAIHIFFNLCTRVIDSNEWTQVQFDVTFNEVVLNVCSKNSTFSNLLKMTNIY</sequence>
<feature type="active site" description="Nucleophile" evidence="8">
    <location>
        <position position="212"/>
    </location>
</feature>
<dbReference type="InterPro" id="IPR046427">
    <property type="entry name" value="Legumain_prodom_sf"/>
</dbReference>
<evidence type="ECO:0000256" key="9">
    <source>
        <dbReference type="SAM" id="Phobius"/>
    </source>
</evidence>
<protein>
    <recommendedName>
        <fullName evidence="3">legumain</fullName>
        <ecNumber evidence="3">3.4.22.34</ecNumber>
    </recommendedName>
</protein>
<keyword evidence="4" id="KW-0645">Protease</keyword>
<dbReference type="RefSeq" id="XP_025418193.1">
    <property type="nucleotide sequence ID" value="XM_025562408.1"/>
</dbReference>
<dbReference type="Gene3D" id="3.40.50.1460">
    <property type="match status" value="1"/>
</dbReference>
<evidence type="ECO:0000256" key="2">
    <source>
        <dbReference type="ARBA" id="ARBA00009941"/>
    </source>
</evidence>
<keyword evidence="5" id="KW-0732">Signal</keyword>
<dbReference type="PRINTS" id="PR00776">
    <property type="entry name" value="HEMOGLOBNASE"/>
</dbReference>
<dbReference type="PANTHER" id="PTHR12000:SF42">
    <property type="entry name" value="LEGUMAIN"/>
    <property type="match status" value="1"/>
</dbReference>
<dbReference type="InterPro" id="IPR001096">
    <property type="entry name" value="Peptidase_C13"/>
</dbReference>
<dbReference type="GO" id="GO:0051603">
    <property type="term" value="P:proteolysis involved in protein catabolic process"/>
    <property type="evidence" value="ECO:0007669"/>
    <property type="project" value="TreeGrafter"/>
</dbReference>
<dbReference type="PIRSF" id="PIRSF019663">
    <property type="entry name" value="Legumain"/>
    <property type="match status" value="1"/>
</dbReference>
<dbReference type="GO" id="GO:0004197">
    <property type="term" value="F:cysteine-type endopeptidase activity"/>
    <property type="evidence" value="ECO:0007669"/>
    <property type="project" value="UniProtKB-EC"/>
</dbReference>
<feature type="transmembrane region" description="Helical" evidence="9">
    <location>
        <begin position="9"/>
        <end position="31"/>
    </location>
</feature>
<dbReference type="PANTHER" id="PTHR12000">
    <property type="entry name" value="HEMOGLOBINASE FAMILY MEMBER"/>
    <property type="match status" value="1"/>
</dbReference>
<dbReference type="OrthoDB" id="192611at2759"/>
<dbReference type="AlphaFoldDB" id="A0A8B8G5T7"/>
<dbReference type="EC" id="3.4.22.34" evidence="3"/>
<evidence type="ECO:0000313" key="10">
    <source>
        <dbReference type="Proteomes" id="UP000694846"/>
    </source>
</evidence>
<evidence type="ECO:0000256" key="7">
    <source>
        <dbReference type="ARBA" id="ARBA00022807"/>
    </source>
</evidence>
<gene>
    <name evidence="11" type="primary">LOC112688960</name>
</gene>
<keyword evidence="9" id="KW-0472">Membrane</keyword>
<organism evidence="10 11">
    <name type="scientific">Sipha flava</name>
    <name type="common">yellow sugarcane aphid</name>
    <dbReference type="NCBI Taxonomy" id="143950"/>
    <lineage>
        <taxon>Eukaryota</taxon>
        <taxon>Metazoa</taxon>
        <taxon>Ecdysozoa</taxon>
        <taxon>Arthropoda</taxon>
        <taxon>Hexapoda</taxon>
        <taxon>Insecta</taxon>
        <taxon>Pterygota</taxon>
        <taxon>Neoptera</taxon>
        <taxon>Paraneoptera</taxon>
        <taxon>Hemiptera</taxon>
        <taxon>Sternorrhyncha</taxon>
        <taxon>Aphidomorpha</taxon>
        <taxon>Aphidoidea</taxon>
        <taxon>Aphididae</taxon>
        <taxon>Sipha</taxon>
    </lineage>
</organism>
<keyword evidence="10" id="KW-1185">Reference proteome</keyword>
<feature type="active site" evidence="8">
    <location>
        <position position="171"/>
    </location>
</feature>
<evidence type="ECO:0000256" key="8">
    <source>
        <dbReference type="PIRSR" id="PIRSR019663-1"/>
    </source>
</evidence>
<evidence type="ECO:0000256" key="3">
    <source>
        <dbReference type="ARBA" id="ARBA00012628"/>
    </source>
</evidence>
<dbReference type="GO" id="GO:0005773">
    <property type="term" value="C:vacuole"/>
    <property type="evidence" value="ECO:0007669"/>
    <property type="project" value="GOC"/>
</dbReference>
<name>A0A8B8G5T7_9HEMI</name>
<comment type="similarity">
    <text evidence="2">Belongs to the peptidase C13 family.</text>
</comment>
<evidence type="ECO:0000256" key="4">
    <source>
        <dbReference type="ARBA" id="ARBA00022670"/>
    </source>
</evidence>
<accession>A0A8B8G5T7</accession>
<reference evidence="11" key="1">
    <citation type="submission" date="2025-08" db="UniProtKB">
        <authorList>
            <consortium name="RefSeq"/>
        </authorList>
    </citation>
    <scope>IDENTIFICATION</scope>
    <source>
        <tissue evidence="11">Whole body</tissue>
    </source>
</reference>
<keyword evidence="9" id="KW-1133">Transmembrane helix</keyword>
<keyword evidence="7" id="KW-0788">Thiol protease</keyword>
<dbReference type="GO" id="GO:0006624">
    <property type="term" value="P:vacuolar protein processing"/>
    <property type="evidence" value="ECO:0007669"/>
    <property type="project" value="TreeGrafter"/>
</dbReference>
<evidence type="ECO:0000256" key="5">
    <source>
        <dbReference type="ARBA" id="ARBA00022729"/>
    </source>
</evidence>
<keyword evidence="9" id="KW-0812">Transmembrane</keyword>